<evidence type="ECO:0000313" key="2">
    <source>
        <dbReference type="Proteomes" id="UP000070544"/>
    </source>
</evidence>
<dbReference type="Proteomes" id="UP000070544">
    <property type="component" value="Unassembled WGS sequence"/>
</dbReference>
<reference evidence="1 2" key="1">
    <citation type="journal article" date="2015" name="Genome Biol. Evol.">
        <title>Phylogenomic analyses indicate that early fungi evolved digesting cell walls of algal ancestors of land plants.</title>
        <authorList>
            <person name="Chang Y."/>
            <person name="Wang S."/>
            <person name="Sekimoto S."/>
            <person name="Aerts A.L."/>
            <person name="Choi C."/>
            <person name="Clum A."/>
            <person name="LaButti K.M."/>
            <person name="Lindquist E.A."/>
            <person name="Yee Ngan C."/>
            <person name="Ohm R.A."/>
            <person name="Salamov A.A."/>
            <person name="Grigoriev I.V."/>
            <person name="Spatafora J.W."/>
            <person name="Berbee M.L."/>
        </authorList>
    </citation>
    <scope>NUCLEOTIDE SEQUENCE [LARGE SCALE GENOMIC DNA]</scope>
    <source>
        <strain evidence="1 2">JEL478</strain>
    </source>
</reference>
<protein>
    <submittedName>
        <fullName evidence="1">Uncharacterized protein</fullName>
    </submittedName>
</protein>
<name>A0A139AGK3_GONPJ</name>
<evidence type="ECO:0000313" key="1">
    <source>
        <dbReference type="EMBL" id="KXS15941.1"/>
    </source>
</evidence>
<accession>A0A139AGK3</accession>
<gene>
    <name evidence="1" type="ORF">M427DRAFT_134739</name>
</gene>
<sequence>MTALEVKSAINPTSSSVNAVNTQKSQNCSSCRGSGQVCVARRAHVFWFRCGHCGERDPGKD</sequence>
<proteinExistence type="predicted"/>
<dbReference type="AlphaFoldDB" id="A0A139AGK3"/>
<organism evidence="1 2">
    <name type="scientific">Gonapodya prolifera (strain JEL478)</name>
    <name type="common">Monoblepharis prolifera</name>
    <dbReference type="NCBI Taxonomy" id="1344416"/>
    <lineage>
        <taxon>Eukaryota</taxon>
        <taxon>Fungi</taxon>
        <taxon>Fungi incertae sedis</taxon>
        <taxon>Chytridiomycota</taxon>
        <taxon>Chytridiomycota incertae sedis</taxon>
        <taxon>Monoblepharidomycetes</taxon>
        <taxon>Monoblepharidales</taxon>
        <taxon>Gonapodyaceae</taxon>
        <taxon>Gonapodya</taxon>
    </lineage>
</organism>
<dbReference type="EMBL" id="KQ965758">
    <property type="protein sequence ID" value="KXS15941.1"/>
    <property type="molecule type" value="Genomic_DNA"/>
</dbReference>
<dbReference type="SUPFAM" id="SSF57938">
    <property type="entry name" value="DnaJ/Hsp40 cysteine-rich domain"/>
    <property type="match status" value="1"/>
</dbReference>
<keyword evidence="2" id="KW-1185">Reference proteome</keyword>
<dbReference type="InterPro" id="IPR036410">
    <property type="entry name" value="HSP_DnaJ_Cys-rich_dom_sf"/>
</dbReference>